<keyword evidence="6 8" id="KW-0472">Membrane</keyword>
<dbReference type="InterPro" id="IPR003689">
    <property type="entry name" value="ZIP"/>
</dbReference>
<dbReference type="PANTHER" id="PTHR16133">
    <property type="entry name" value="SOLUTE CARRIER FAMILY 39 ZINC TRANSPORTER , MEMBER 9-RELATED"/>
    <property type="match status" value="1"/>
</dbReference>
<proteinExistence type="predicted"/>
<dbReference type="Pfam" id="PF02535">
    <property type="entry name" value="Zip"/>
    <property type="match status" value="1"/>
</dbReference>
<feature type="transmembrane region" description="Helical" evidence="8">
    <location>
        <begin position="6"/>
        <end position="28"/>
    </location>
</feature>
<feature type="region of interest" description="Disordered" evidence="7">
    <location>
        <begin position="351"/>
        <end position="375"/>
    </location>
</feature>
<gene>
    <name evidence="9" type="ORF">N7496_009258</name>
</gene>
<keyword evidence="3 8" id="KW-0812">Transmembrane</keyword>
<evidence type="ECO:0000256" key="3">
    <source>
        <dbReference type="ARBA" id="ARBA00022692"/>
    </source>
</evidence>
<evidence type="ECO:0000256" key="4">
    <source>
        <dbReference type="ARBA" id="ARBA00022989"/>
    </source>
</evidence>
<evidence type="ECO:0000313" key="9">
    <source>
        <dbReference type="EMBL" id="KAJ5363545.1"/>
    </source>
</evidence>
<evidence type="ECO:0000256" key="7">
    <source>
        <dbReference type="SAM" id="MobiDB-lite"/>
    </source>
</evidence>
<keyword evidence="4 8" id="KW-1133">Transmembrane helix</keyword>
<comment type="caution">
    <text evidence="9">The sequence shown here is derived from an EMBL/GenBank/DDBJ whole genome shotgun (WGS) entry which is preliminary data.</text>
</comment>
<name>A0A9W9RNM5_9EURO</name>
<evidence type="ECO:0000256" key="5">
    <source>
        <dbReference type="ARBA" id="ARBA00023034"/>
    </source>
</evidence>
<dbReference type="AlphaFoldDB" id="A0A9W9RNM5"/>
<dbReference type="OrthoDB" id="19859at2759"/>
<accession>A0A9W9RNM5</accession>
<reference evidence="9" key="2">
    <citation type="journal article" date="2023" name="IMA Fungus">
        <title>Comparative genomic study of the Penicillium genus elucidates a diverse pangenome and 15 lateral gene transfer events.</title>
        <authorList>
            <person name="Petersen C."/>
            <person name="Sorensen T."/>
            <person name="Nielsen M.R."/>
            <person name="Sondergaard T.E."/>
            <person name="Sorensen J.L."/>
            <person name="Fitzpatrick D.A."/>
            <person name="Frisvad J.C."/>
            <person name="Nielsen K.L."/>
        </authorList>
    </citation>
    <scope>NUCLEOTIDE SEQUENCE</scope>
    <source>
        <strain evidence="9">IBT 29864</strain>
    </source>
</reference>
<dbReference type="EMBL" id="JAPZBS010000008">
    <property type="protein sequence ID" value="KAJ5363545.1"/>
    <property type="molecule type" value="Genomic_DNA"/>
</dbReference>
<keyword evidence="10" id="KW-1185">Reference proteome</keyword>
<organism evidence="9 10">
    <name type="scientific">Penicillium cataractarum</name>
    <dbReference type="NCBI Taxonomy" id="2100454"/>
    <lineage>
        <taxon>Eukaryota</taxon>
        <taxon>Fungi</taxon>
        <taxon>Dikarya</taxon>
        <taxon>Ascomycota</taxon>
        <taxon>Pezizomycotina</taxon>
        <taxon>Eurotiomycetes</taxon>
        <taxon>Eurotiomycetidae</taxon>
        <taxon>Eurotiales</taxon>
        <taxon>Aspergillaceae</taxon>
        <taxon>Penicillium</taxon>
    </lineage>
</organism>
<dbReference type="GO" id="GO:0006829">
    <property type="term" value="P:zinc ion transport"/>
    <property type="evidence" value="ECO:0007669"/>
    <property type="project" value="InterPro"/>
</dbReference>
<evidence type="ECO:0000256" key="6">
    <source>
        <dbReference type="ARBA" id="ARBA00023136"/>
    </source>
</evidence>
<feature type="transmembrane region" description="Helical" evidence="8">
    <location>
        <begin position="160"/>
        <end position="177"/>
    </location>
</feature>
<feature type="transmembrane region" description="Helical" evidence="8">
    <location>
        <begin position="35"/>
        <end position="55"/>
    </location>
</feature>
<protein>
    <submittedName>
        <fullName evidence="9">Zinc transporter ZIP9</fullName>
    </submittedName>
</protein>
<reference evidence="9" key="1">
    <citation type="submission" date="2022-11" db="EMBL/GenBank/DDBJ databases">
        <authorList>
            <person name="Petersen C."/>
        </authorList>
    </citation>
    <scope>NUCLEOTIDE SEQUENCE</scope>
    <source>
        <strain evidence="9">IBT 29864</strain>
    </source>
</reference>
<feature type="transmembrane region" description="Helical" evidence="8">
    <location>
        <begin position="326"/>
        <end position="345"/>
    </location>
</feature>
<evidence type="ECO:0000256" key="8">
    <source>
        <dbReference type="SAM" id="Phobius"/>
    </source>
</evidence>
<dbReference type="InterPro" id="IPR045891">
    <property type="entry name" value="ZIP9"/>
</dbReference>
<dbReference type="GeneID" id="81441351"/>
<feature type="region of interest" description="Disordered" evidence="7">
    <location>
        <begin position="134"/>
        <end position="159"/>
    </location>
</feature>
<feature type="transmembrane region" description="Helical" evidence="8">
    <location>
        <begin position="293"/>
        <end position="314"/>
    </location>
</feature>
<feature type="transmembrane region" description="Helical" evidence="8">
    <location>
        <begin position="256"/>
        <end position="281"/>
    </location>
</feature>
<dbReference type="Proteomes" id="UP001147782">
    <property type="component" value="Unassembled WGS sequence"/>
</dbReference>
<dbReference type="GO" id="GO:0000139">
    <property type="term" value="C:Golgi membrane"/>
    <property type="evidence" value="ECO:0007669"/>
    <property type="project" value="UniProtKB-SubCell"/>
</dbReference>
<comment type="subcellular location">
    <subcellularLocation>
        <location evidence="1">Endomembrane system</location>
        <topology evidence="1">Multi-pass membrane protein</topology>
    </subcellularLocation>
    <subcellularLocation>
        <location evidence="2">Golgi apparatus membrane</location>
    </subcellularLocation>
</comment>
<evidence type="ECO:0000256" key="1">
    <source>
        <dbReference type="ARBA" id="ARBA00004127"/>
    </source>
</evidence>
<dbReference type="RefSeq" id="XP_056551172.1">
    <property type="nucleotide sequence ID" value="XM_056702172.1"/>
</dbReference>
<dbReference type="GO" id="GO:0046873">
    <property type="term" value="F:metal ion transmembrane transporter activity"/>
    <property type="evidence" value="ECO:0007669"/>
    <property type="project" value="InterPro"/>
</dbReference>
<keyword evidence="5" id="KW-0333">Golgi apparatus</keyword>
<feature type="compositionally biased region" description="Basic and acidic residues" evidence="7">
    <location>
        <begin position="134"/>
        <end position="149"/>
    </location>
</feature>
<evidence type="ECO:0000256" key="2">
    <source>
        <dbReference type="ARBA" id="ARBA00004394"/>
    </source>
</evidence>
<sequence>MEGLFTLLALSIVMAVTSFVVGSLPLAFTLSASQLRLISSIGMGVLVGTSLIVIIPEGIETLYSASSVSRKSIGARATNVDWASQGSVSTQILNEDGHESALPSSTPVSFLELDSEHTLPLVNREAALEESHVLIARKDETSSEKSKEHDEEEEEESSPHAWIGIALISGFILMYLIDKIPEFASPTKPDRQPYHISLDNLGSGLRRSSSPIRNGGLLDAGHSSSRRGHSFATTTGLVIHAAADGIALGASSTDTGLSFIIFLAIMVHKAPASFGLTSILLKQGLSSRTARAHLLVFSLAAPVGALATFLFAHMVGSSSGDEAGSLWRTGMLLLFSGGTFLYVAMHTMQENGPGSNSREVSSNGYGDSRDSPNGSDKSMRDLIASVLGMILPLFLQIGHAH</sequence>
<dbReference type="PANTHER" id="PTHR16133:SF0">
    <property type="entry name" value="ZINC_IRON REGULATED TRANSPORTER-RELATED PROTEIN 102B, ISOFORM E"/>
    <property type="match status" value="1"/>
</dbReference>
<evidence type="ECO:0000313" key="10">
    <source>
        <dbReference type="Proteomes" id="UP001147782"/>
    </source>
</evidence>
<feature type="transmembrane region" description="Helical" evidence="8">
    <location>
        <begin position="382"/>
        <end position="400"/>
    </location>
</feature>